<evidence type="ECO:0000259" key="12">
    <source>
        <dbReference type="PROSITE" id="PS50109"/>
    </source>
</evidence>
<dbReference type="InterPro" id="IPR042121">
    <property type="entry name" value="MutL_C_regsub"/>
</dbReference>
<dbReference type="PANTHER" id="PTHR10073">
    <property type="entry name" value="DNA MISMATCH REPAIR PROTEIN MLH, PMS, MUTL"/>
    <property type="match status" value="1"/>
</dbReference>
<dbReference type="SUPFAM" id="SSF55874">
    <property type="entry name" value="ATPase domain of HSP90 chaperone/DNA topoisomerase II/histidine kinase"/>
    <property type="match status" value="2"/>
</dbReference>
<keyword evidence="4 9" id="KW-0597">Phosphoprotein</keyword>
<keyword evidence="14" id="KW-0255">Endonuclease</keyword>
<keyword evidence="7" id="KW-0418">Kinase</keyword>
<feature type="region of interest" description="Disordered" evidence="10">
    <location>
        <begin position="1554"/>
        <end position="1614"/>
    </location>
</feature>
<dbReference type="CDD" id="cd00082">
    <property type="entry name" value="HisKA"/>
    <property type="match status" value="1"/>
</dbReference>
<gene>
    <name evidence="14" type="primary">PMS2</name>
    <name evidence="14" type="ORF">HDU87_003689</name>
</gene>
<feature type="transmembrane region" description="Helical" evidence="11">
    <location>
        <begin position="868"/>
        <end position="890"/>
    </location>
</feature>
<feature type="compositionally biased region" description="Polar residues" evidence="10">
    <location>
        <begin position="435"/>
        <end position="444"/>
    </location>
</feature>
<keyword evidence="6" id="KW-0227">DNA damage</keyword>
<keyword evidence="14" id="KW-0540">Nuclease</keyword>
<dbReference type="Gene3D" id="3.30.1370.100">
    <property type="entry name" value="MutL, C-terminal domain, regulatory subdomain"/>
    <property type="match status" value="1"/>
</dbReference>
<dbReference type="InterPro" id="IPR014762">
    <property type="entry name" value="DNA_mismatch_repair_CS"/>
</dbReference>
<evidence type="ECO:0000256" key="2">
    <source>
        <dbReference type="ARBA" id="ARBA00006082"/>
    </source>
</evidence>
<organism evidence="14 15">
    <name type="scientific">Geranomyces variabilis</name>
    <dbReference type="NCBI Taxonomy" id="109894"/>
    <lineage>
        <taxon>Eukaryota</taxon>
        <taxon>Fungi</taxon>
        <taxon>Fungi incertae sedis</taxon>
        <taxon>Chytridiomycota</taxon>
        <taxon>Chytridiomycota incertae sedis</taxon>
        <taxon>Chytridiomycetes</taxon>
        <taxon>Spizellomycetales</taxon>
        <taxon>Powellomycetaceae</taxon>
        <taxon>Geranomyces</taxon>
    </lineage>
</organism>
<dbReference type="Gene3D" id="3.40.50.2300">
    <property type="match status" value="1"/>
</dbReference>
<dbReference type="InterPro" id="IPR004358">
    <property type="entry name" value="Sig_transdc_His_kin-like_C"/>
</dbReference>
<dbReference type="GO" id="GO:0032389">
    <property type="term" value="C:MutLalpha complex"/>
    <property type="evidence" value="ECO:0007669"/>
    <property type="project" value="TreeGrafter"/>
</dbReference>
<dbReference type="InterPro" id="IPR036097">
    <property type="entry name" value="HisK_dim/P_sf"/>
</dbReference>
<dbReference type="SUPFAM" id="SSF118116">
    <property type="entry name" value="DNA mismatch repair protein MutL"/>
    <property type="match status" value="1"/>
</dbReference>
<comment type="catalytic activity">
    <reaction evidence="1">
        <text>ATP + protein L-histidine = ADP + protein N-phospho-L-histidine.</text>
        <dbReference type="EC" id="2.7.13.3"/>
    </reaction>
</comment>
<dbReference type="Gene3D" id="3.30.1540.20">
    <property type="entry name" value="MutL, C-terminal domain, dimerisation subdomain"/>
    <property type="match status" value="1"/>
</dbReference>
<dbReference type="InterPro" id="IPR002099">
    <property type="entry name" value="MutL/Mlh/PMS"/>
</dbReference>
<dbReference type="GO" id="GO:0016887">
    <property type="term" value="F:ATP hydrolysis activity"/>
    <property type="evidence" value="ECO:0007669"/>
    <property type="project" value="InterPro"/>
</dbReference>
<dbReference type="GO" id="GO:0005524">
    <property type="term" value="F:ATP binding"/>
    <property type="evidence" value="ECO:0007669"/>
    <property type="project" value="InterPro"/>
</dbReference>
<evidence type="ECO:0000256" key="6">
    <source>
        <dbReference type="ARBA" id="ARBA00022763"/>
    </source>
</evidence>
<evidence type="ECO:0000256" key="7">
    <source>
        <dbReference type="ARBA" id="ARBA00022777"/>
    </source>
</evidence>
<dbReference type="FunFam" id="3.30.565.10:FF:000006">
    <property type="entry name" value="Sensor histidine kinase WalK"/>
    <property type="match status" value="1"/>
</dbReference>
<dbReference type="SUPFAM" id="SSF47384">
    <property type="entry name" value="Homodimeric domain of signal transducing histidine kinase"/>
    <property type="match status" value="1"/>
</dbReference>
<dbReference type="FunFam" id="3.30.565.10:FF:000014">
    <property type="entry name" value="Mismatch repair endonuclease pms1, putative"/>
    <property type="match status" value="1"/>
</dbReference>
<dbReference type="InterPro" id="IPR011006">
    <property type="entry name" value="CheY-like_superfamily"/>
</dbReference>
<dbReference type="CDD" id="cd17546">
    <property type="entry name" value="REC_hyHK_CKI1_RcsC-like"/>
    <property type="match status" value="1"/>
</dbReference>
<dbReference type="NCBIfam" id="TIGR00585">
    <property type="entry name" value="mutl"/>
    <property type="match status" value="1"/>
</dbReference>
<evidence type="ECO:0000259" key="13">
    <source>
        <dbReference type="PROSITE" id="PS50110"/>
    </source>
</evidence>
<evidence type="ECO:0000256" key="1">
    <source>
        <dbReference type="ARBA" id="ARBA00000085"/>
    </source>
</evidence>
<proteinExistence type="inferred from homology"/>
<feature type="modified residue" description="4-aspartylphosphate" evidence="9">
    <location>
        <position position="1452"/>
    </location>
</feature>
<dbReference type="InterPro" id="IPR020568">
    <property type="entry name" value="Ribosomal_Su5_D2-typ_SF"/>
</dbReference>
<dbReference type="InterPro" id="IPR036890">
    <property type="entry name" value="HATPase_C_sf"/>
</dbReference>
<feature type="compositionally biased region" description="Polar residues" evidence="10">
    <location>
        <begin position="501"/>
        <end position="511"/>
    </location>
</feature>
<dbReference type="Pfam" id="PF00072">
    <property type="entry name" value="Response_reg"/>
    <property type="match status" value="1"/>
</dbReference>
<dbReference type="InterPro" id="IPR014790">
    <property type="entry name" value="MutL_C"/>
</dbReference>
<dbReference type="PRINTS" id="PR00344">
    <property type="entry name" value="BCTRLSENSOR"/>
</dbReference>
<dbReference type="InterPro" id="IPR013507">
    <property type="entry name" value="DNA_mismatch_S5_2-like"/>
</dbReference>
<dbReference type="SMART" id="SM00388">
    <property type="entry name" value="HisKA"/>
    <property type="match status" value="1"/>
</dbReference>
<dbReference type="EMBL" id="JADGJQ010000027">
    <property type="protein sequence ID" value="KAJ3178373.1"/>
    <property type="molecule type" value="Genomic_DNA"/>
</dbReference>
<feature type="region of interest" description="Disordered" evidence="10">
    <location>
        <begin position="1010"/>
        <end position="1029"/>
    </location>
</feature>
<feature type="region of interest" description="Disordered" evidence="10">
    <location>
        <begin position="400"/>
        <end position="444"/>
    </location>
</feature>
<dbReference type="GO" id="GO:0000710">
    <property type="term" value="P:meiotic mismatch repair"/>
    <property type="evidence" value="ECO:0007669"/>
    <property type="project" value="UniProtKB-ARBA"/>
</dbReference>
<keyword evidence="11" id="KW-0472">Membrane</keyword>
<dbReference type="PROSITE" id="PS50110">
    <property type="entry name" value="RESPONSE_REGULATORY"/>
    <property type="match status" value="1"/>
</dbReference>
<protein>
    <recommendedName>
        <fullName evidence="8">DNA mismatch repair protein PMS1</fullName>
        <ecNumber evidence="3">2.7.13.3</ecNumber>
    </recommendedName>
</protein>
<dbReference type="Pfam" id="PF01119">
    <property type="entry name" value="DNA_mis_repair"/>
    <property type="match status" value="1"/>
</dbReference>
<dbReference type="Proteomes" id="UP001212152">
    <property type="component" value="Unassembled WGS sequence"/>
</dbReference>
<dbReference type="Gene3D" id="3.30.565.10">
    <property type="entry name" value="Histidine kinase-like ATPase, C-terminal domain"/>
    <property type="match status" value="2"/>
</dbReference>
<dbReference type="PANTHER" id="PTHR10073:SF52">
    <property type="entry name" value="MISMATCH REPAIR ENDONUCLEASE PMS2"/>
    <property type="match status" value="1"/>
</dbReference>
<dbReference type="InterPro" id="IPR005467">
    <property type="entry name" value="His_kinase_dom"/>
</dbReference>
<accession>A0AAD5XR71</accession>
<feature type="region of interest" description="Disordered" evidence="10">
    <location>
        <begin position="462"/>
        <end position="511"/>
    </location>
</feature>
<feature type="compositionally biased region" description="Low complexity" evidence="10">
    <location>
        <begin position="462"/>
        <end position="471"/>
    </location>
</feature>
<dbReference type="SMART" id="SM00853">
    <property type="entry name" value="MutL_C"/>
    <property type="match status" value="1"/>
</dbReference>
<dbReference type="GO" id="GO:0140664">
    <property type="term" value="F:ATP-dependent DNA damage sensor activity"/>
    <property type="evidence" value="ECO:0007669"/>
    <property type="project" value="InterPro"/>
</dbReference>
<feature type="compositionally biased region" description="Gly residues" evidence="10">
    <location>
        <begin position="1554"/>
        <end position="1567"/>
    </location>
</feature>
<dbReference type="InterPro" id="IPR014721">
    <property type="entry name" value="Ribsml_uS5_D2-typ_fold_subgr"/>
</dbReference>
<feature type="compositionally biased region" description="Low complexity" evidence="10">
    <location>
        <begin position="1694"/>
        <end position="1705"/>
    </location>
</feature>
<dbReference type="SUPFAM" id="SSF54211">
    <property type="entry name" value="Ribosomal protein S5 domain 2-like"/>
    <property type="match status" value="1"/>
</dbReference>
<keyword evidence="11" id="KW-0812">Transmembrane</keyword>
<dbReference type="CDD" id="cd03484">
    <property type="entry name" value="MutL_Trans_hPMS_2_like"/>
    <property type="match status" value="1"/>
</dbReference>
<dbReference type="GO" id="GO:0004519">
    <property type="term" value="F:endonuclease activity"/>
    <property type="evidence" value="ECO:0007669"/>
    <property type="project" value="UniProtKB-KW"/>
</dbReference>
<keyword evidence="15" id="KW-1185">Reference proteome</keyword>
<dbReference type="Pfam" id="PF08676">
    <property type="entry name" value="MutL_C"/>
    <property type="match status" value="1"/>
</dbReference>
<dbReference type="InterPro" id="IPR003594">
    <property type="entry name" value="HATPase_dom"/>
</dbReference>
<evidence type="ECO:0000313" key="14">
    <source>
        <dbReference type="EMBL" id="KAJ3178373.1"/>
    </source>
</evidence>
<dbReference type="SMART" id="SM01340">
    <property type="entry name" value="DNA_mis_repair"/>
    <property type="match status" value="1"/>
</dbReference>
<sequence length="1730" mass="184529">MALRVEDISIPERTQISAIDKASVHRICSGQVIADLATAVKELVENSIDAGATAIEVRLKDYGLEAVEVIDNGAGIAPEDHSTLALKHHTSKITSFADIYRVQSFGFRGEALSSLCAFSKVSVVTCTPDTAPVGTHLEFDSRGVLTSSVPAARAQGTTVTLSKLFSSLPVRLHELKRNVKREYAKCVGILQAYALVSTGVRLSMSNQSGKSMKENISNVFGVKVLESLAAVNLVLRTSAPDADAQIEQITADREEEAEESSSQDFCVEVSGYISRPSPQMARNSGDRQFLYVNGRPCDIPRVSKAINEVYASFVTQKYPVTILNLQLGTDRYDVNITPDKRTILLENERRIIEALKEQLFRYFEAMQGSYTTRPLAKPTFPAGSILSMSQSMPVHRLSANDGVADDTESEDAHNDNAEEAQEPVRRISAAEASSRDATPSAQSSLLSHFAHKSGDRIRTAASAPALGSPSLKRTAVGAPAASDARPPRRPPITPAVPRASGTLQPSSSSQARYLAEISADVTLPADTALPTRARLRRRRQALATHKTATPVPIPIGSEDPAAAENELDRLIRKPDFAQMQVLGQFNLGFIVVCLGADLFIVDQHASDEKYNYETLKRTMRLDTQRLLRPFPLQLTAQQELVAAEHADGALRANGFHVAFDPDAPPSARVTLLALPQTRGTSFTVKDLEELLYKLDDVGGGRGGGVSQQPRDVGGNATAAAAAVVRCSRVDAIMASRACRMSVMIGDALDLPQMKKIVLQMGEMDQPWSGGSDPYFVPSKRALASSSFTQPDGVGPVAAQTAEAPPPRLTWLRSASERRSGTTGYGFSDSDAALEQNVTAAIAAVVAAGLLSGGSTALSAAGWSSGLRLATVFVHAASSLAIVAQLVSFAWTPEARDVHFSTPLYVVAFCGAVASVSTSWSADVSAAAYGPLAGLVATSTSAGLAVTAVSLPRLLKRARRALRAQTRELEVMTIAQQQSKTGSWETYTDSDSGVRYICGSEQWHRIYGIDPPPDPSTQQPLAMGRRNSRNRRLRRREPIEWERWNKLIVDRDSARSQAFVTGLSEGRSFETDGVIFAMKRENDGTEIAVRAFVHASGPTMACGATQDVTDQMKEESRLTKMKDDANRTAAQKDIFLATMSHELRTPLTSIIGHIELMKETRLDKSQKEYVDNAYRGATTLLALINNILDYSKLAAGAVELDIHAMQPAELISDVRAIAKDLTPGVSLDIKNYEGPPTLAADSLKLRQVVLNIAANAMKFSPPNGTVTVELTCVPLEGKDAMLKITVQDHGIGMSEETISRLFTPFVQAEASTTRRYGGTGLGLSIVKRLVSAMNGKIAVRSAEKMGTTFEVSLPVRITTMPVKTGSIPSSSFSPASTPPASMFDASSGTGVTGFPAPPTRILLAEDNRITQTLVKRMLRAYQVDAADNGAEALVKLKEAEDGALNPYSILLCDLNMAVMGGLEAVRAIRKREAENDAAAAAAAGDAGSSPRRLYVVGLSASAFENDREDCLAAGMDSFLSKPFTKAGLLAAVRAAVAATNPASIAQAMEAARPLNGGGGGGGGGGDGDGSNWAGTETEDTQASKIPQRSDGDKVQSTSASAAEGPDTVTSTGTTIGTTTTDAAAAHRRMSAASAATVSTTKSDLTSFDEAGGLGSPERRPSTALESPTAKPHQHQRLVDIQESPPSSPSPVPHWAADQAQQQQQEQQRPEDFKALNHHPLTPDAENAELRA</sequence>
<dbReference type="SUPFAM" id="SSF52172">
    <property type="entry name" value="CheY-like"/>
    <property type="match status" value="1"/>
</dbReference>
<feature type="region of interest" description="Disordered" evidence="10">
    <location>
        <begin position="1632"/>
        <end position="1730"/>
    </location>
</feature>
<feature type="compositionally biased region" description="Low complexity" evidence="10">
    <location>
        <begin position="1632"/>
        <end position="1641"/>
    </location>
</feature>
<evidence type="ECO:0000313" key="15">
    <source>
        <dbReference type="Proteomes" id="UP001212152"/>
    </source>
</evidence>
<feature type="domain" description="Histidine kinase" evidence="12">
    <location>
        <begin position="1137"/>
        <end position="1356"/>
    </location>
</feature>
<dbReference type="Pfam" id="PF02518">
    <property type="entry name" value="HATPase_c"/>
    <property type="match status" value="1"/>
</dbReference>
<dbReference type="InterPro" id="IPR003661">
    <property type="entry name" value="HisK_dim/P_dom"/>
</dbReference>
<dbReference type="EC" id="2.7.13.3" evidence="3"/>
<comment type="caution">
    <text evidence="14">The sequence shown here is derived from an EMBL/GenBank/DDBJ whole genome shotgun (WGS) entry which is preliminary data.</text>
</comment>
<keyword evidence="14" id="KW-0378">Hydrolase</keyword>
<dbReference type="GO" id="GO:0000155">
    <property type="term" value="F:phosphorelay sensor kinase activity"/>
    <property type="evidence" value="ECO:0007669"/>
    <property type="project" value="InterPro"/>
</dbReference>
<dbReference type="PROSITE" id="PS50109">
    <property type="entry name" value="HIS_KIN"/>
    <property type="match status" value="1"/>
</dbReference>
<dbReference type="Gene3D" id="3.30.230.10">
    <property type="match status" value="1"/>
</dbReference>
<keyword evidence="5" id="KW-0808">Transferase</keyword>
<comment type="similarity">
    <text evidence="2">Belongs to the DNA mismatch repair MutL/HexB family.</text>
</comment>
<evidence type="ECO:0000256" key="11">
    <source>
        <dbReference type="SAM" id="Phobius"/>
    </source>
</evidence>
<dbReference type="SMART" id="SM00387">
    <property type="entry name" value="HATPase_c"/>
    <property type="match status" value="2"/>
</dbReference>
<name>A0AAD5XR71_9FUNG</name>
<dbReference type="InterPro" id="IPR001789">
    <property type="entry name" value="Sig_transdc_resp-reg_receiver"/>
</dbReference>
<dbReference type="SMART" id="SM00448">
    <property type="entry name" value="REC"/>
    <property type="match status" value="1"/>
</dbReference>
<dbReference type="Pfam" id="PF00512">
    <property type="entry name" value="HisKA"/>
    <property type="match status" value="1"/>
</dbReference>
<dbReference type="InterPro" id="IPR042120">
    <property type="entry name" value="MutL_C_dimsub"/>
</dbReference>
<reference evidence="14" key="1">
    <citation type="submission" date="2020-05" db="EMBL/GenBank/DDBJ databases">
        <title>Phylogenomic resolution of chytrid fungi.</title>
        <authorList>
            <person name="Stajich J.E."/>
            <person name="Amses K."/>
            <person name="Simmons R."/>
            <person name="Seto K."/>
            <person name="Myers J."/>
            <person name="Bonds A."/>
            <person name="Quandt C.A."/>
            <person name="Barry K."/>
            <person name="Liu P."/>
            <person name="Grigoriev I."/>
            <person name="Longcore J.E."/>
            <person name="James T.Y."/>
        </authorList>
    </citation>
    <scope>NUCLEOTIDE SEQUENCE</scope>
    <source>
        <strain evidence="14">JEL0379</strain>
    </source>
</reference>
<dbReference type="Gene3D" id="1.10.287.130">
    <property type="match status" value="1"/>
</dbReference>
<dbReference type="InterPro" id="IPR038973">
    <property type="entry name" value="MutL/Mlh/Pms-like"/>
</dbReference>
<dbReference type="FunFam" id="3.30.1370.100:FF:000001">
    <property type="entry name" value="Mismatch repair endonuclease pms1, putative"/>
    <property type="match status" value="1"/>
</dbReference>
<evidence type="ECO:0000256" key="3">
    <source>
        <dbReference type="ARBA" id="ARBA00012438"/>
    </source>
</evidence>
<evidence type="ECO:0000256" key="9">
    <source>
        <dbReference type="PROSITE-ProRule" id="PRU00169"/>
    </source>
</evidence>
<dbReference type="PROSITE" id="PS00058">
    <property type="entry name" value="DNA_MISMATCH_REPAIR_1"/>
    <property type="match status" value="1"/>
</dbReference>
<dbReference type="CDD" id="cd16926">
    <property type="entry name" value="HATPase_MutL-MLH-PMS-like"/>
    <property type="match status" value="1"/>
</dbReference>
<evidence type="ECO:0000256" key="5">
    <source>
        <dbReference type="ARBA" id="ARBA00022679"/>
    </source>
</evidence>
<dbReference type="Pfam" id="PF13589">
    <property type="entry name" value="HATPase_c_3"/>
    <property type="match status" value="1"/>
</dbReference>
<evidence type="ECO:0000256" key="4">
    <source>
        <dbReference type="ARBA" id="ARBA00022553"/>
    </source>
</evidence>
<feature type="transmembrane region" description="Helical" evidence="11">
    <location>
        <begin position="837"/>
        <end position="862"/>
    </location>
</feature>
<keyword evidence="11" id="KW-1133">Transmembrane helix</keyword>
<dbReference type="InterPro" id="IPR037198">
    <property type="entry name" value="MutL_C_sf"/>
</dbReference>
<dbReference type="CDD" id="cd16922">
    <property type="entry name" value="HATPase_EvgS-ArcB-TorS-like"/>
    <property type="match status" value="1"/>
</dbReference>
<feature type="transmembrane region" description="Helical" evidence="11">
    <location>
        <begin position="927"/>
        <end position="950"/>
    </location>
</feature>
<feature type="transmembrane region" description="Helical" evidence="11">
    <location>
        <begin position="902"/>
        <end position="921"/>
    </location>
</feature>
<feature type="domain" description="Response regulatory" evidence="13">
    <location>
        <begin position="1399"/>
        <end position="1535"/>
    </location>
</feature>
<evidence type="ECO:0000256" key="8">
    <source>
        <dbReference type="ARBA" id="ARBA00070941"/>
    </source>
</evidence>
<dbReference type="GO" id="GO:0030983">
    <property type="term" value="F:mismatched DNA binding"/>
    <property type="evidence" value="ECO:0007669"/>
    <property type="project" value="InterPro"/>
</dbReference>
<evidence type="ECO:0000256" key="10">
    <source>
        <dbReference type="SAM" id="MobiDB-lite"/>
    </source>
</evidence>